<evidence type="ECO:0000256" key="1">
    <source>
        <dbReference type="SAM" id="SignalP"/>
    </source>
</evidence>
<feature type="signal peptide" evidence="1">
    <location>
        <begin position="1"/>
        <end position="24"/>
    </location>
</feature>
<dbReference type="Proteomes" id="UP000245533">
    <property type="component" value="Unassembled WGS sequence"/>
</dbReference>
<evidence type="ECO:0000313" key="3">
    <source>
        <dbReference type="Proteomes" id="UP000245533"/>
    </source>
</evidence>
<protein>
    <recommendedName>
        <fullName evidence="4">PepSY domain-containing protein</fullName>
    </recommendedName>
</protein>
<sequence>MKSLNLLIILAVFISSGLISSVHAQSEKDEVERSISKTEMPEKAVELIDEFWPDLEGIKYFLETDGTLTTYEAKLDWRGSQYSIEFSTGGYVLDVEQLITFDAIPESTADNIVSDLESRFRSYRITRLQRQYIAMDEDDEDDEDFIDDILEEDAEDYEIRYEIELDGENRQELGSFELLYSDSGSLIERRRIVRRSLDNIW</sequence>
<proteinExistence type="predicted"/>
<keyword evidence="1" id="KW-0732">Signal</keyword>
<dbReference type="RefSeq" id="WP_109647732.1">
    <property type="nucleotide sequence ID" value="NZ_QGGB01000009.1"/>
</dbReference>
<dbReference type="EMBL" id="QGGB01000009">
    <property type="protein sequence ID" value="PWN05705.1"/>
    <property type="molecule type" value="Genomic_DNA"/>
</dbReference>
<gene>
    <name evidence="2" type="ORF">DDZ15_14055</name>
</gene>
<feature type="chain" id="PRO_5016415828" description="PepSY domain-containing protein" evidence="1">
    <location>
        <begin position="25"/>
        <end position="201"/>
    </location>
</feature>
<accession>A0A316TRS4</accession>
<comment type="caution">
    <text evidence="2">The sequence shown here is derived from an EMBL/GenBank/DDBJ whole genome shotgun (WGS) entry which is preliminary data.</text>
</comment>
<reference evidence="2 3" key="1">
    <citation type="submission" date="2018-05" db="EMBL/GenBank/DDBJ databases">
        <title>Rhodohalobacter halophilus gen. nov., sp. nov., a moderately halophilic member of the family Balneolaceae.</title>
        <authorList>
            <person name="Liu Z.-W."/>
        </authorList>
    </citation>
    <scope>NUCLEOTIDE SEQUENCE [LARGE SCALE GENOMIC DNA]</scope>
    <source>
        <strain evidence="2 3">8A47</strain>
    </source>
</reference>
<evidence type="ECO:0008006" key="4">
    <source>
        <dbReference type="Google" id="ProtNLM"/>
    </source>
</evidence>
<dbReference type="OrthoDB" id="943438at2"/>
<dbReference type="SUPFAM" id="SSF160574">
    <property type="entry name" value="BT0923-like"/>
    <property type="match status" value="1"/>
</dbReference>
<organism evidence="2 3">
    <name type="scientific">Rhodohalobacter mucosus</name>
    <dbReference type="NCBI Taxonomy" id="2079485"/>
    <lineage>
        <taxon>Bacteria</taxon>
        <taxon>Pseudomonadati</taxon>
        <taxon>Balneolota</taxon>
        <taxon>Balneolia</taxon>
        <taxon>Balneolales</taxon>
        <taxon>Balneolaceae</taxon>
        <taxon>Rhodohalobacter</taxon>
    </lineage>
</organism>
<evidence type="ECO:0000313" key="2">
    <source>
        <dbReference type="EMBL" id="PWN05705.1"/>
    </source>
</evidence>
<dbReference type="AlphaFoldDB" id="A0A316TRS4"/>
<name>A0A316TRS4_9BACT</name>
<keyword evidence="3" id="KW-1185">Reference proteome</keyword>